<name>A0ABV0UVM3_9TELE</name>
<organism evidence="1 2">
    <name type="scientific">Ilyodon furcidens</name>
    <name type="common">goldbreast splitfin</name>
    <dbReference type="NCBI Taxonomy" id="33524"/>
    <lineage>
        <taxon>Eukaryota</taxon>
        <taxon>Metazoa</taxon>
        <taxon>Chordata</taxon>
        <taxon>Craniata</taxon>
        <taxon>Vertebrata</taxon>
        <taxon>Euteleostomi</taxon>
        <taxon>Actinopterygii</taxon>
        <taxon>Neopterygii</taxon>
        <taxon>Teleostei</taxon>
        <taxon>Neoteleostei</taxon>
        <taxon>Acanthomorphata</taxon>
        <taxon>Ovalentaria</taxon>
        <taxon>Atherinomorphae</taxon>
        <taxon>Cyprinodontiformes</taxon>
        <taxon>Goodeidae</taxon>
        <taxon>Ilyodon</taxon>
    </lineage>
</organism>
<reference evidence="1 2" key="1">
    <citation type="submission" date="2021-06" db="EMBL/GenBank/DDBJ databases">
        <authorList>
            <person name="Palmer J.M."/>
        </authorList>
    </citation>
    <scope>NUCLEOTIDE SEQUENCE [LARGE SCALE GENOMIC DNA]</scope>
    <source>
        <strain evidence="2">if_2019</strain>
        <tissue evidence="1">Muscle</tissue>
    </source>
</reference>
<dbReference type="Proteomes" id="UP001482620">
    <property type="component" value="Unassembled WGS sequence"/>
</dbReference>
<evidence type="ECO:0000313" key="1">
    <source>
        <dbReference type="EMBL" id="MEQ2248271.1"/>
    </source>
</evidence>
<evidence type="ECO:0000313" key="2">
    <source>
        <dbReference type="Proteomes" id="UP001482620"/>
    </source>
</evidence>
<sequence>MNMDAEFSPDVQMDRLDVVQTLVLKEDVPQEQIPGDDQQDQEHLHIKEKREEFWTILKEETSTRLISIN</sequence>
<proteinExistence type="predicted"/>
<comment type="caution">
    <text evidence="1">The sequence shown here is derived from an EMBL/GenBank/DDBJ whole genome shotgun (WGS) entry which is preliminary data.</text>
</comment>
<gene>
    <name evidence="1" type="ORF">ILYODFUR_017501</name>
</gene>
<accession>A0ABV0UVM3</accession>
<protein>
    <submittedName>
        <fullName evidence="1">Uncharacterized protein</fullName>
    </submittedName>
</protein>
<keyword evidence="2" id="KW-1185">Reference proteome</keyword>
<dbReference type="EMBL" id="JAHRIQ010082750">
    <property type="protein sequence ID" value="MEQ2248271.1"/>
    <property type="molecule type" value="Genomic_DNA"/>
</dbReference>